<dbReference type="Gene3D" id="3.10.105.10">
    <property type="entry name" value="Dipeptide-binding Protein, Domain 3"/>
    <property type="match status" value="1"/>
</dbReference>
<evidence type="ECO:0000256" key="2">
    <source>
        <dbReference type="ARBA" id="ARBA00022448"/>
    </source>
</evidence>
<evidence type="ECO:0000256" key="3">
    <source>
        <dbReference type="ARBA" id="ARBA00022729"/>
    </source>
</evidence>
<dbReference type="PANTHER" id="PTHR30290:SF9">
    <property type="entry name" value="OLIGOPEPTIDE-BINDING PROTEIN APPA"/>
    <property type="match status" value="1"/>
</dbReference>
<dbReference type="Proteomes" id="UP000185746">
    <property type="component" value="Chromosome"/>
</dbReference>
<dbReference type="PIRSF" id="PIRSF002741">
    <property type="entry name" value="MppA"/>
    <property type="match status" value="1"/>
</dbReference>
<feature type="signal peptide" evidence="5">
    <location>
        <begin position="1"/>
        <end position="25"/>
    </location>
</feature>
<reference evidence="7 8" key="1">
    <citation type="submission" date="2016-09" db="EMBL/GenBank/DDBJ databases">
        <title>Complete genome sequence of the Lysinibacillus sphaericus LMG 22257, a specie of Bacillus with ureolytic activity that can effectively biodeposit calcium carbonate.</title>
        <authorList>
            <person name="Yan W."/>
        </authorList>
    </citation>
    <scope>NUCLEOTIDE SEQUENCE [LARGE SCALE GENOMIC DNA]</scope>
    <source>
        <strain evidence="7 8">LMG 22257</strain>
    </source>
</reference>
<dbReference type="GO" id="GO:0015833">
    <property type="term" value="P:peptide transport"/>
    <property type="evidence" value="ECO:0007669"/>
    <property type="project" value="TreeGrafter"/>
</dbReference>
<dbReference type="Gene3D" id="3.90.76.10">
    <property type="entry name" value="Dipeptide-binding Protein, Domain 1"/>
    <property type="match status" value="1"/>
</dbReference>
<dbReference type="InterPro" id="IPR039424">
    <property type="entry name" value="SBP_5"/>
</dbReference>
<keyword evidence="2" id="KW-0813">Transport</keyword>
<dbReference type="EMBL" id="CP017560">
    <property type="protein sequence ID" value="AOV08469.1"/>
    <property type="molecule type" value="Genomic_DNA"/>
</dbReference>
<dbReference type="SUPFAM" id="SSF53850">
    <property type="entry name" value="Periplasmic binding protein-like II"/>
    <property type="match status" value="1"/>
</dbReference>
<protein>
    <submittedName>
        <fullName evidence="7">Glutathione ABC transporter substrate-binding protein</fullName>
    </submittedName>
</protein>
<dbReference type="Pfam" id="PF00496">
    <property type="entry name" value="SBP_bac_5"/>
    <property type="match status" value="1"/>
</dbReference>
<feature type="domain" description="Solute-binding protein family 5" evidence="6">
    <location>
        <begin position="96"/>
        <end position="458"/>
    </location>
</feature>
<comment type="similarity">
    <text evidence="1">Belongs to the bacterial solute-binding protein 5 family.</text>
</comment>
<evidence type="ECO:0000256" key="1">
    <source>
        <dbReference type="ARBA" id="ARBA00005695"/>
    </source>
</evidence>
<evidence type="ECO:0000256" key="4">
    <source>
        <dbReference type="SAM" id="MobiDB-lite"/>
    </source>
</evidence>
<evidence type="ECO:0000313" key="8">
    <source>
        <dbReference type="Proteomes" id="UP000185746"/>
    </source>
</evidence>
<accession>A0A1D8JIC6</accession>
<dbReference type="GO" id="GO:0043190">
    <property type="term" value="C:ATP-binding cassette (ABC) transporter complex"/>
    <property type="evidence" value="ECO:0007669"/>
    <property type="project" value="InterPro"/>
</dbReference>
<dbReference type="PANTHER" id="PTHR30290">
    <property type="entry name" value="PERIPLASMIC BINDING COMPONENT OF ABC TRANSPORTER"/>
    <property type="match status" value="1"/>
</dbReference>
<proteinExistence type="inferred from homology"/>
<organism evidence="7 8">
    <name type="scientific">Sporosarcina ureilytica</name>
    <dbReference type="NCBI Taxonomy" id="298596"/>
    <lineage>
        <taxon>Bacteria</taxon>
        <taxon>Bacillati</taxon>
        <taxon>Bacillota</taxon>
        <taxon>Bacilli</taxon>
        <taxon>Bacillales</taxon>
        <taxon>Caryophanaceae</taxon>
        <taxon>Sporosarcina</taxon>
    </lineage>
</organism>
<dbReference type="InterPro" id="IPR000914">
    <property type="entry name" value="SBP_5_dom"/>
</dbReference>
<dbReference type="KEGG" id="surl:BI350_13615"/>
<keyword evidence="8" id="KW-1185">Reference proteome</keyword>
<dbReference type="AlphaFoldDB" id="A0A1D8JIC6"/>
<feature type="chain" id="PRO_5039631636" evidence="5">
    <location>
        <begin position="26"/>
        <end position="540"/>
    </location>
</feature>
<evidence type="ECO:0000259" key="6">
    <source>
        <dbReference type="Pfam" id="PF00496"/>
    </source>
</evidence>
<sequence length="540" mass="60140">MKEKSRLKWLFVMILALSFVLAACAGGSDSGDKDNDKTDGDNGEATESTVEGGDLVLAVLSDASSLDPAGSNDVPSSVVQANIYETLVNRDDENNIVEGLAVDWETIDETTYEFKLREGVTFHDGEPFNAEAVKANLDRILDKEVASPRYFLFEMIANVEVVDEYTVRITTEYPFAPLYAHLSHNGGGMVSPKSIEADYAAMKEGQDPGTVISENPVGTGYFKFESWNPGNEIKLVKNDDYWGEKVHIDTVTFKVIPESTTRNADLERGFVHVTDPVQPIEVEEINAGDYAKVLQKPSSSLSYIGFNAEKEPFNDPKVRQAISMMVNKEEIIQGVYEGIGIPAVGPLAPSVFGYNGDLEPLNYNVEEAKKLMEEAGYADGFSTTIWTNDSPQRIDMAIILQNSLKELNIDAKVEQMEFGTYLDKTAQGEHDMFVLGWSNPTGDADYGMYALFHSSQKGNPGNRTFYENPEVDKLLDEGRRESDPEKRIEIYNKIQEHLIEDAPMVYIHHQEYLLGVSNKITGFEIDESGIYQLQNVKFVE</sequence>
<feature type="compositionally biased region" description="Basic and acidic residues" evidence="4">
    <location>
        <begin position="30"/>
        <end position="40"/>
    </location>
</feature>
<dbReference type="GO" id="GO:0042597">
    <property type="term" value="C:periplasmic space"/>
    <property type="evidence" value="ECO:0007669"/>
    <property type="project" value="UniProtKB-ARBA"/>
</dbReference>
<feature type="region of interest" description="Disordered" evidence="4">
    <location>
        <begin position="27"/>
        <end position="48"/>
    </location>
</feature>
<dbReference type="InterPro" id="IPR030678">
    <property type="entry name" value="Peptide/Ni-bd"/>
</dbReference>
<gene>
    <name evidence="7" type="ORF">BI350_13615</name>
</gene>
<evidence type="ECO:0000313" key="7">
    <source>
        <dbReference type="EMBL" id="AOV08469.1"/>
    </source>
</evidence>
<evidence type="ECO:0000256" key="5">
    <source>
        <dbReference type="SAM" id="SignalP"/>
    </source>
</evidence>
<dbReference type="CDD" id="cd08499">
    <property type="entry name" value="PBP2_Ylib_like"/>
    <property type="match status" value="1"/>
</dbReference>
<dbReference type="Gene3D" id="3.40.190.10">
    <property type="entry name" value="Periplasmic binding protein-like II"/>
    <property type="match status" value="1"/>
</dbReference>
<keyword evidence="3 5" id="KW-0732">Signal</keyword>
<dbReference type="GO" id="GO:1904680">
    <property type="term" value="F:peptide transmembrane transporter activity"/>
    <property type="evidence" value="ECO:0007669"/>
    <property type="project" value="TreeGrafter"/>
</dbReference>
<name>A0A1D8JIC6_9BACL</name>
<dbReference type="PROSITE" id="PS51257">
    <property type="entry name" value="PROKAR_LIPOPROTEIN"/>
    <property type="match status" value="1"/>
</dbReference>
<dbReference type="RefSeq" id="WP_075528634.1">
    <property type="nucleotide sequence ID" value="NZ_CP017560.1"/>
</dbReference>